<feature type="repeat" description="WD" evidence="6">
    <location>
        <begin position="306"/>
        <end position="329"/>
    </location>
</feature>
<dbReference type="PRINTS" id="PR00320">
    <property type="entry name" value="GPROTEINBRPT"/>
</dbReference>
<evidence type="ECO:0000256" key="1">
    <source>
        <dbReference type="ARBA" id="ARBA00022574"/>
    </source>
</evidence>
<reference evidence="9" key="1">
    <citation type="journal article" date="2020" name="Stud. Mycol.">
        <title>101 Dothideomycetes genomes: a test case for predicting lifestyles and emergence of pathogens.</title>
        <authorList>
            <person name="Haridas S."/>
            <person name="Albert R."/>
            <person name="Binder M."/>
            <person name="Bloem J."/>
            <person name="Labutti K."/>
            <person name="Salamov A."/>
            <person name="Andreopoulos B."/>
            <person name="Baker S."/>
            <person name="Barry K."/>
            <person name="Bills G."/>
            <person name="Bluhm B."/>
            <person name="Cannon C."/>
            <person name="Castanera R."/>
            <person name="Culley D."/>
            <person name="Daum C."/>
            <person name="Ezra D."/>
            <person name="Gonzalez J."/>
            <person name="Henrissat B."/>
            <person name="Kuo A."/>
            <person name="Liang C."/>
            <person name="Lipzen A."/>
            <person name="Lutzoni F."/>
            <person name="Magnuson J."/>
            <person name="Mondo S."/>
            <person name="Nolan M."/>
            <person name="Ohm R."/>
            <person name="Pangilinan J."/>
            <person name="Park H.-J."/>
            <person name="Ramirez L."/>
            <person name="Alfaro M."/>
            <person name="Sun H."/>
            <person name="Tritt A."/>
            <person name="Yoshinaga Y."/>
            <person name="Zwiers L.-H."/>
            <person name="Turgeon B."/>
            <person name="Goodwin S."/>
            <person name="Spatafora J."/>
            <person name="Crous P."/>
            <person name="Grigoriev I."/>
        </authorList>
    </citation>
    <scope>NUCLEOTIDE SEQUENCE</scope>
    <source>
        <strain evidence="9">Tuck. ex Michener</strain>
    </source>
</reference>
<dbReference type="OrthoDB" id="674604at2759"/>
<sequence>MVKFSPNGRFIASASADGTVRIWNAQTGKHEQTLEGHLAGVSTISWSPDSKLIASGSDDKSIRLWDIATGKQHPKPLHGHHNSIYSLAFSPTGSTLVSGSFDEAVFLWDVRTPRLMRSLPAHSDPVSGVDFSLDGTLIASCAGDGLIRIWDTPTGQCLKTLVHEDMAPVTGVRFSPNGRFVAAWTLDACVRLWRYAEGRCVKTYQGHRNEQFALGGCFGVYGSVGWEEVEEEDEVEVEVEVEGEGGQRVQEEQRRQVERREARVSGTAAASSAAAGTAAGAVGMEELVLELQQGGSGGREKERYAFITSGSEDGAILFWDVQTKEILQRIDAAHSGAVLGVDAHPTLPLIASGGLDRTVRVWGMVEDPLHPPDGTHVGAGSRDADGVVDLNRSPGNFGNDVISGRPNDSIAEGDDRFGSNEGEVNLGG</sequence>
<dbReference type="SMART" id="SM00320">
    <property type="entry name" value="WD40"/>
    <property type="match status" value="6"/>
</dbReference>
<dbReference type="PANTHER" id="PTHR22847">
    <property type="entry name" value="WD40 REPEAT PROTEIN"/>
    <property type="match status" value="1"/>
</dbReference>
<feature type="non-terminal residue" evidence="9">
    <location>
        <position position="428"/>
    </location>
</feature>
<dbReference type="InterPro" id="IPR019775">
    <property type="entry name" value="WD40_repeat_CS"/>
</dbReference>
<keyword evidence="1 6" id="KW-0853">WD repeat</keyword>
<dbReference type="CDD" id="cd00200">
    <property type="entry name" value="WD40"/>
    <property type="match status" value="1"/>
</dbReference>
<dbReference type="Pfam" id="PF00400">
    <property type="entry name" value="WD40"/>
    <property type="match status" value="1"/>
</dbReference>
<feature type="repeat" description="WD" evidence="6">
    <location>
        <begin position="1"/>
        <end position="33"/>
    </location>
</feature>
<evidence type="ECO:0000259" key="8">
    <source>
        <dbReference type="Pfam" id="PF25175"/>
    </source>
</evidence>
<feature type="region of interest" description="Disordered" evidence="7">
    <location>
        <begin position="242"/>
        <end position="271"/>
    </location>
</feature>
<keyword evidence="2" id="KW-0677">Repeat</keyword>
<dbReference type="InterPro" id="IPR015943">
    <property type="entry name" value="WD40/YVTN_repeat-like_dom_sf"/>
</dbReference>
<evidence type="ECO:0000256" key="6">
    <source>
        <dbReference type="PROSITE-ProRule" id="PRU00221"/>
    </source>
</evidence>
<dbReference type="AlphaFoldDB" id="A0A6A6H4X5"/>
<protein>
    <recommendedName>
        <fullName evidence="4">Mitochondrial division protein 1</fullName>
    </recommendedName>
</protein>
<name>A0A6A6H4X5_VIRVR</name>
<feature type="domain" description="WDR5-like beta-propeller" evidence="8">
    <location>
        <begin position="2"/>
        <end position="220"/>
    </location>
</feature>
<feature type="repeat" description="WD" evidence="6">
    <location>
        <begin position="162"/>
        <end position="203"/>
    </location>
</feature>
<evidence type="ECO:0000256" key="7">
    <source>
        <dbReference type="SAM" id="MobiDB-lite"/>
    </source>
</evidence>
<evidence type="ECO:0000256" key="3">
    <source>
        <dbReference type="ARBA" id="ARBA00038415"/>
    </source>
</evidence>
<evidence type="ECO:0000256" key="5">
    <source>
        <dbReference type="ARBA" id="ARBA00043913"/>
    </source>
</evidence>
<dbReference type="GO" id="GO:1990234">
    <property type="term" value="C:transferase complex"/>
    <property type="evidence" value="ECO:0007669"/>
    <property type="project" value="UniProtKB-ARBA"/>
</dbReference>
<dbReference type="InterPro" id="IPR001680">
    <property type="entry name" value="WD40_rpt"/>
</dbReference>
<dbReference type="FunFam" id="2.130.10.10:FF:000510">
    <property type="entry name" value="WD repeat protein"/>
    <property type="match status" value="1"/>
</dbReference>
<dbReference type="InterPro" id="IPR059122">
    <property type="entry name" value="Beta-prop_WDR5-like"/>
</dbReference>
<dbReference type="InterPro" id="IPR036322">
    <property type="entry name" value="WD40_repeat_dom_sf"/>
</dbReference>
<evidence type="ECO:0000256" key="2">
    <source>
        <dbReference type="ARBA" id="ARBA00022737"/>
    </source>
</evidence>
<feature type="repeat" description="WD" evidence="6">
    <location>
        <begin position="34"/>
        <end position="75"/>
    </location>
</feature>
<dbReference type="Pfam" id="PF25175">
    <property type="entry name" value="Beta-prop_WDR5"/>
    <property type="match status" value="1"/>
</dbReference>
<organism evidence="9 10">
    <name type="scientific">Viridothelium virens</name>
    <name type="common">Speckled blister lichen</name>
    <name type="synonym">Trypethelium virens</name>
    <dbReference type="NCBI Taxonomy" id="1048519"/>
    <lineage>
        <taxon>Eukaryota</taxon>
        <taxon>Fungi</taxon>
        <taxon>Dikarya</taxon>
        <taxon>Ascomycota</taxon>
        <taxon>Pezizomycotina</taxon>
        <taxon>Dothideomycetes</taxon>
        <taxon>Dothideomycetes incertae sedis</taxon>
        <taxon>Trypetheliales</taxon>
        <taxon>Trypetheliaceae</taxon>
        <taxon>Viridothelium</taxon>
    </lineage>
</organism>
<dbReference type="PANTHER" id="PTHR22847:SF637">
    <property type="entry name" value="WD REPEAT DOMAIN 5B"/>
    <property type="match status" value="1"/>
</dbReference>
<evidence type="ECO:0000313" key="9">
    <source>
        <dbReference type="EMBL" id="KAF2233055.1"/>
    </source>
</evidence>
<dbReference type="SUPFAM" id="SSF50978">
    <property type="entry name" value="WD40 repeat-like"/>
    <property type="match status" value="1"/>
</dbReference>
<dbReference type="InterPro" id="IPR020472">
    <property type="entry name" value="WD40_PAC1"/>
</dbReference>
<accession>A0A6A6H4X5</accession>
<feature type="compositionally biased region" description="Basic and acidic residues" evidence="7">
    <location>
        <begin position="249"/>
        <end position="263"/>
    </location>
</feature>
<dbReference type="EMBL" id="ML991810">
    <property type="protein sequence ID" value="KAF2233055.1"/>
    <property type="molecule type" value="Genomic_DNA"/>
</dbReference>
<proteinExistence type="inferred from homology"/>
<feature type="repeat" description="WD" evidence="6">
    <location>
        <begin position="77"/>
        <end position="118"/>
    </location>
</feature>
<keyword evidence="10" id="KW-1185">Reference proteome</keyword>
<evidence type="ECO:0000313" key="10">
    <source>
        <dbReference type="Proteomes" id="UP000800092"/>
    </source>
</evidence>
<dbReference type="PROSITE" id="PS50082">
    <property type="entry name" value="WD_REPEATS_2"/>
    <property type="match status" value="7"/>
</dbReference>
<feature type="repeat" description="WD" evidence="6">
    <location>
        <begin position="119"/>
        <end position="160"/>
    </location>
</feature>
<dbReference type="PROSITE" id="PS00678">
    <property type="entry name" value="WD_REPEATS_1"/>
    <property type="match status" value="4"/>
</dbReference>
<feature type="repeat" description="WD" evidence="6">
    <location>
        <begin position="331"/>
        <end position="362"/>
    </location>
</feature>
<comment type="function">
    <text evidence="5">Involved in mitochondrial fission. Acts as an adapter protein required to form mitochondrial fission complexes. Formation of these complexes is required to promote constriction and fission of the mitochondrial compartment at a late step in mitochondrial division.</text>
</comment>
<dbReference type="PROSITE" id="PS50294">
    <property type="entry name" value="WD_REPEATS_REGION"/>
    <property type="match status" value="5"/>
</dbReference>
<comment type="similarity">
    <text evidence="3">Belongs to the WD repeat MDV1/CAF4 family.</text>
</comment>
<dbReference type="Proteomes" id="UP000800092">
    <property type="component" value="Unassembled WGS sequence"/>
</dbReference>
<evidence type="ECO:0000256" key="4">
    <source>
        <dbReference type="ARBA" id="ARBA00039789"/>
    </source>
</evidence>
<dbReference type="Gene3D" id="2.130.10.10">
    <property type="entry name" value="YVTN repeat-like/Quinoprotein amine dehydrogenase"/>
    <property type="match status" value="2"/>
</dbReference>
<gene>
    <name evidence="9" type="ORF">EV356DRAFT_504541</name>
</gene>
<feature type="region of interest" description="Disordered" evidence="7">
    <location>
        <begin position="393"/>
        <end position="428"/>
    </location>
</feature>